<organism evidence="2 3">
    <name type="scientific">Fistulifera solaris</name>
    <name type="common">Oleaginous diatom</name>
    <dbReference type="NCBI Taxonomy" id="1519565"/>
    <lineage>
        <taxon>Eukaryota</taxon>
        <taxon>Sar</taxon>
        <taxon>Stramenopiles</taxon>
        <taxon>Ochrophyta</taxon>
        <taxon>Bacillariophyta</taxon>
        <taxon>Bacillariophyceae</taxon>
        <taxon>Bacillariophycidae</taxon>
        <taxon>Naviculales</taxon>
        <taxon>Naviculaceae</taxon>
        <taxon>Fistulifera</taxon>
    </lineage>
</organism>
<feature type="compositionally biased region" description="Acidic residues" evidence="1">
    <location>
        <begin position="97"/>
        <end position="108"/>
    </location>
</feature>
<protein>
    <submittedName>
        <fullName evidence="2">Uncharacterized protein</fullName>
    </submittedName>
</protein>
<name>A0A1Z5K9M5_FISSO</name>
<evidence type="ECO:0000256" key="1">
    <source>
        <dbReference type="SAM" id="MobiDB-lite"/>
    </source>
</evidence>
<keyword evidence="3" id="KW-1185">Reference proteome</keyword>
<reference evidence="2 3" key="1">
    <citation type="journal article" date="2015" name="Plant Cell">
        <title>Oil accumulation by the oleaginous diatom Fistulifera solaris as revealed by the genome and transcriptome.</title>
        <authorList>
            <person name="Tanaka T."/>
            <person name="Maeda Y."/>
            <person name="Veluchamy A."/>
            <person name="Tanaka M."/>
            <person name="Abida H."/>
            <person name="Marechal E."/>
            <person name="Bowler C."/>
            <person name="Muto M."/>
            <person name="Sunaga Y."/>
            <person name="Tanaka M."/>
            <person name="Yoshino T."/>
            <person name="Taniguchi T."/>
            <person name="Fukuda Y."/>
            <person name="Nemoto M."/>
            <person name="Matsumoto M."/>
            <person name="Wong P.S."/>
            <person name="Aburatani S."/>
            <person name="Fujibuchi W."/>
        </authorList>
    </citation>
    <scope>NUCLEOTIDE SEQUENCE [LARGE SCALE GENOMIC DNA]</scope>
    <source>
        <strain evidence="2 3">JPCC DA0580</strain>
    </source>
</reference>
<comment type="caution">
    <text evidence="2">The sequence shown here is derived from an EMBL/GenBank/DDBJ whole genome shotgun (WGS) entry which is preliminary data.</text>
</comment>
<dbReference type="Proteomes" id="UP000198406">
    <property type="component" value="Unassembled WGS sequence"/>
</dbReference>
<feature type="region of interest" description="Disordered" evidence="1">
    <location>
        <begin position="71"/>
        <end position="108"/>
    </location>
</feature>
<dbReference type="InParanoid" id="A0A1Z5K9M5"/>
<proteinExistence type="predicted"/>
<feature type="region of interest" description="Disordered" evidence="1">
    <location>
        <begin position="1"/>
        <end position="33"/>
    </location>
</feature>
<dbReference type="AlphaFoldDB" id="A0A1Z5K9M5"/>
<sequence>MVPQMRDKAAPNPSHYHMKKTNDEPISSTPPISRSIKIVPAPLNSLQLQQENYEAFVHGRDDKMYSRIAMGRSRGNPPLVVLNHSPDDVEPEKETSYEEEEGIFEIDL</sequence>
<gene>
    <name evidence="2" type="ORF">FisN_24Lu135</name>
</gene>
<dbReference type="EMBL" id="BDSP01000191">
    <property type="protein sequence ID" value="GAX22845.1"/>
    <property type="molecule type" value="Genomic_DNA"/>
</dbReference>
<accession>A0A1Z5K9M5</accession>
<evidence type="ECO:0000313" key="3">
    <source>
        <dbReference type="Proteomes" id="UP000198406"/>
    </source>
</evidence>
<evidence type="ECO:0000313" key="2">
    <source>
        <dbReference type="EMBL" id="GAX22845.1"/>
    </source>
</evidence>